<reference evidence="3" key="2">
    <citation type="submission" date="2014-03" db="EMBL/GenBank/DDBJ databases">
        <title>The whipworm genome and dual-species transcriptomics of an intimate host-pathogen interaction.</title>
        <authorList>
            <person name="Foth B.J."/>
            <person name="Tsai I.J."/>
            <person name="Reid A.J."/>
            <person name="Bancroft A.J."/>
            <person name="Nichol S."/>
            <person name="Tracey A."/>
            <person name="Holroyd N."/>
            <person name="Cotton J.A."/>
            <person name="Stanley E.J."/>
            <person name="Zarowiecki M."/>
            <person name="Liu J.Z."/>
            <person name="Huckvale T."/>
            <person name="Cooper P.J."/>
            <person name="Grencis R.K."/>
            <person name="Berriman M."/>
        </authorList>
    </citation>
    <scope>NUCLEOTIDE SEQUENCE [LARGE SCALE GENOMIC DNA]</scope>
    <source>
        <strain evidence="3">Edinburgh</strain>
    </source>
</reference>
<accession>A0A5S6R611</accession>
<feature type="region of interest" description="Disordered" evidence="1">
    <location>
        <begin position="149"/>
        <end position="186"/>
    </location>
</feature>
<feature type="signal peptide" evidence="2">
    <location>
        <begin position="1"/>
        <end position="22"/>
    </location>
</feature>
<evidence type="ECO:0000313" key="3">
    <source>
        <dbReference type="Proteomes" id="UP000046395"/>
    </source>
</evidence>
<sequence length="186" mass="19044">MLPAALVSVALLLCCSAVGATAEQGPDVSGLSSRDALLVNLLYASTLEAKRRSPAARQATFEFPVIRPSAEMPPELGSGPAVSTLWFPVHADQQAAVGSLHGSAPAVISAPLIHAEPQEPSVGVAHPAVPLSPSANVFVASNLPTPPPLPTGAYIDPNVLPTPPSSHQPLPPSNPFNEIPIVDRSG</sequence>
<reference evidence="4" key="3">
    <citation type="submission" date="2019-12" db="UniProtKB">
        <authorList>
            <consortium name="WormBaseParasite"/>
        </authorList>
    </citation>
    <scope>IDENTIFICATION</scope>
</reference>
<evidence type="ECO:0000256" key="2">
    <source>
        <dbReference type="SAM" id="SignalP"/>
    </source>
</evidence>
<dbReference type="WBParaSite" id="TMUE_3000014662.2">
    <property type="protein sequence ID" value="TMUE_3000014662.2"/>
    <property type="gene ID" value="WBGene00289442"/>
</dbReference>
<dbReference type="AlphaFoldDB" id="A0A5S6R611"/>
<dbReference type="WBParaSite" id="TMUE_3000014662.1">
    <property type="protein sequence ID" value="TMUE_3000014662.1"/>
    <property type="gene ID" value="WBGene00289442"/>
</dbReference>
<reference evidence="3" key="1">
    <citation type="submission" date="2013-11" db="EMBL/GenBank/DDBJ databases">
        <authorList>
            <person name="Aslett M."/>
        </authorList>
    </citation>
    <scope>NUCLEOTIDE SEQUENCE [LARGE SCALE GENOMIC DNA]</scope>
    <source>
        <strain evidence="3">Edinburgh</strain>
    </source>
</reference>
<protein>
    <submittedName>
        <fullName evidence="4">DUF4794 domain-containing protein</fullName>
    </submittedName>
</protein>
<organism evidence="3 4">
    <name type="scientific">Trichuris muris</name>
    <name type="common">Mouse whipworm</name>
    <dbReference type="NCBI Taxonomy" id="70415"/>
    <lineage>
        <taxon>Eukaryota</taxon>
        <taxon>Metazoa</taxon>
        <taxon>Ecdysozoa</taxon>
        <taxon>Nematoda</taxon>
        <taxon>Enoplea</taxon>
        <taxon>Dorylaimia</taxon>
        <taxon>Trichinellida</taxon>
        <taxon>Trichuridae</taxon>
        <taxon>Trichuris</taxon>
    </lineage>
</organism>
<evidence type="ECO:0000256" key="1">
    <source>
        <dbReference type="SAM" id="MobiDB-lite"/>
    </source>
</evidence>
<feature type="chain" id="PRO_5044624412" evidence="2">
    <location>
        <begin position="23"/>
        <end position="186"/>
    </location>
</feature>
<keyword evidence="3" id="KW-1185">Reference proteome</keyword>
<dbReference type="Proteomes" id="UP000046395">
    <property type="component" value="Unassembled WGS sequence"/>
</dbReference>
<evidence type="ECO:0000313" key="4">
    <source>
        <dbReference type="WBParaSite" id="TMUE_3000014662.1"/>
    </source>
</evidence>
<feature type="compositionally biased region" description="Pro residues" evidence="1">
    <location>
        <begin position="160"/>
        <end position="174"/>
    </location>
</feature>
<keyword evidence="2" id="KW-0732">Signal</keyword>
<proteinExistence type="predicted"/>
<name>A0A5S6R611_TRIMR</name>